<proteinExistence type="predicted"/>
<sequence length="327" mass="37424">MLGEKMSCDVEEIAIHQDYFKFYEHPSFEQLEVYTKVLKENSALPIVCISTDKKVLCGAITWLVYRQMGLSKIEVYEVDKEREIEILLMHDLDYSQNYKRDAIKVAIHIDALCGRYNIVQGRKSRQNDVFTIADIARLFGLAPRSIQRYRRLVNLHESFHSFIKSKKIGLLLAAEISKHNHEQQVLLFERISQVEGDLSKIKQNELSVIIQSFLSDYHDAIAGPAEPQTDGKRLYSNLVSVAEKLADSILSPQQSIITKQELSNRQVIDLALDTKTSTEKLESLIRSDFIADVGQQNVKMLLDNIERLTTVGRELTKLITTHSLYVP</sequence>
<gene>
    <name evidence="1" type="ORF">EJC50_07635</name>
</gene>
<accession>A0A3Q8X5T1</accession>
<dbReference type="EMBL" id="CP034437">
    <property type="protein sequence ID" value="AZN39548.1"/>
    <property type="molecule type" value="Genomic_DNA"/>
</dbReference>
<dbReference type="RefSeq" id="WP_126014226.1">
    <property type="nucleotide sequence ID" value="NZ_CP034437.1"/>
</dbReference>
<organism evidence="1 2">
    <name type="scientific">Paenibacillus albus</name>
    <dbReference type="NCBI Taxonomy" id="2495582"/>
    <lineage>
        <taxon>Bacteria</taxon>
        <taxon>Bacillati</taxon>
        <taxon>Bacillota</taxon>
        <taxon>Bacilli</taxon>
        <taxon>Bacillales</taxon>
        <taxon>Paenibacillaceae</taxon>
        <taxon>Paenibacillus</taxon>
    </lineage>
</organism>
<evidence type="ECO:0000313" key="2">
    <source>
        <dbReference type="Proteomes" id="UP000272528"/>
    </source>
</evidence>
<protein>
    <recommendedName>
        <fullName evidence="3">ParB/Sulfiredoxin domain-containing protein</fullName>
    </recommendedName>
</protein>
<dbReference type="SUPFAM" id="SSF109709">
    <property type="entry name" value="KorB DNA-binding domain-like"/>
    <property type="match status" value="1"/>
</dbReference>
<reference evidence="2" key="1">
    <citation type="submission" date="2018-12" db="EMBL/GenBank/DDBJ databases">
        <title>Genome sequence of Peanibacillus sp.</title>
        <authorList>
            <person name="Subramani G."/>
            <person name="Srinivasan S."/>
            <person name="Kim M.K."/>
        </authorList>
    </citation>
    <scope>NUCLEOTIDE SEQUENCE [LARGE SCALE GENOMIC DNA]</scope>
    <source>
        <strain evidence="2">18JY67-1</strain>
    </source>
</reference>
<name>A0A3Q8X5T1_9BACL</name>
<dbReference type="AlphaFoldDB" id="A0A3Q8X5T1"/>
<dbReference type="KEGG" id="palb:EJC50_07635"/>
<evidence type="ECO:0000313" key="1">
    <source>
        <dbReference type="EMBL" id="AZN39548.1"/>
    </source>
</evidence>
<dbReference type="OrthoDB" id="9817733at2"/>
<dbReference type="Proteomes" id="UP000272528">
    <property type="component" value="Chromosome"/>
</dbReference>
<keyword evidence="2" id="KW-1185">Reference proteome</keyword>
<evidence type="ECO:0008006" key="3">
    <source>
        <dbReference type="Google" id="ProtNLM"/>
    </source>
</evidence>
<dbReference type="Gene3D" id="1.10.10.2830">
    <property type="match status" value="1"/>
</dbReference>